<keyword evidence="16" id="KW-1185">Reference proteome</keyword>
<evidence type="ECO:0000256" key="10">
    <source>
        <dbReference type="ARBA" id="ARBA00047770"/>
    </source>
</evidence>
<reference evidence="14" key="1">
    <citation type="submission" date="2023-06" db="EMBL/GenBank/DDBJ databases">
        <authorList>
            <consortium name="Lawrence Berkeley National Laboratory"/>
            <person name="Ahrendt S."/>
            <person name="Sahu N."/>
            <person name="Indic B."/>
            <person name="Wong-Bajracharya J."/>
            <person name="Merenyi Z."/>
            <person name="Ke H.-M."/>
            <person name="Monk M."/>
            <person name="Kocsube S."/>
            <person name="Drula E."/>
            <person name="Lipzen A."/>
            <person name="Balint B."/>
            <person name="Henrissat B."/>
            <person name="Andreopoulos B."/>
            <person name="Martin F.M."/>
            <person name="Harder C.B."/>
            <person name="Rigling D."/>
            <person name="Ford K.L."/>
            <person name="Foster G.D."/>
            <person name="Pangilinan J."/>
            <person name="Papanicolaou A."/>
            <person name="Barry K."/>
            <person name="LaButti K."/>
            <person name="Viragh M."/>
            <person name="Koriabine M."/>
            <person name="Yan M."/>
            <person name="Riley R."/>
            <person name="Champramary S."/>
            <person name="Plett K.L."/>
            <person name="Tsai I.J."/>
            <person name="Slot J."/>
            <person name="Sipos G."/>
            <person name="Plett J."/>
            <person name="Nagy L.G."/>
            <person name="Grigoriev I.V."/>
        </authorList>
    </citation>
    <scope>NUCLEOTIDE SEQUENCE</scope>
    <source>
        <strain evidence="14">HWK02</strain>
    </source>
</reference>
<dbReference type="PANTHER" id="PTHR21451">
    <property type="entry name" value="HISTONE H3 METHYLTRANSFERASE"/>
    <property type="match status" value="1"/>
</dbReference>
<dbReference type="GO" id="GO:0032259">
    <property type="term" value="P:methylation"/>
    <property type="evidence" value="ECO:0007669"/>
    <property type="project" value="UniProtKB-KW"/>
</dbReference>
<comment type="catalytic activity">
    <reaction evidence="10 11">
        <text>L-lysyl(79)-[histone H3] + 3 S-adenosyl-L-methionine = N(6),N(6),N(6)-trimethyl-L-lysyl(79)-[histone H3] + 3 S-adenosyl-L-homocysteine + 3 H(+)</text>
        <dbReference type="Rhea" id="RHEA:60328"/>
        <dbReference type="Rhea" id="RHEA-COMP:15549"/>
        <dbReference type="Rhea" id="RHEA-COMP:15552"/>
        <dbReference type="ChEBI" id="CHEBI:15378"/>
        <dbReference type="ChEBI" id="CHEBI:29969"/>
        <dbReference type="ChEBI" id="CHEBI:57856"/>
        <dbReference type="ChEBI" id="CHEBI:59789"/>
        <dbReference type="ChEBI" id="CHEBI:61961"/>
        <dbReference type="EC" id="2.1.1.360"/>
    </reaction>
</comment>
<evidence type="ECO:0000256" key="2">
    <source>
        <dbReference type="ARBA" id="ARBA00012190"/>
    </source>
</evidence>
<dbReference type="InterPro" id="IPR025789">
    <property type="entry name" value="DOT1_dom"/>
</dbReference>
<dbReference type="PANTHER" id="PTHR21451:SF0">
    <property type="entry name" value="HISTONE-LYSINE N-METHYLTRANSFERASE, H3 LYSINE-79 SPECIFIC"/>
    <property type="match status" value="1"/>
</dbReference>
<dbReference type="EC" id="2.1.1.360" evidence="2 11"/>
<dbReference type="AlphaFoldDB" id="A0AA39NZD9"/>
<evidence type="ECO:0000313" key="14">
    <source>
        <dbReference type="EMBL" id="KAK0474706.1"/>
    </source>
</evidence>
<evidence type="ECO:0000256" key="5">
    <source>
        <dbReference type="ARBA" id="ARBA00022679"/>
    </source>
</evidence>
<keyword evidence="6 11" id="KW-0949">S-adenosyl-L-methionine</keyword>
<evidence type="ECO:0000256" key="3">
    <source>
        <dbReference type="ARBA" id="ARBA00020987"/>
    </source>
</evidence>
<dbReference type="PROSITE" id="PS51569">
    <property type="entry name" value="DOT1"/>
    <property type="match status" value="1"/>
</dbReference>
<dbReference type="CDD" id="cd02440">
    <property type="entry name" value="AdoMet_MTases"/>
    <property type="match status" value="1"/>
</dbReference>
<proteinExistence type="inferred from homology"/>
<evidence type="ECO:0000256" key="11">
    <source>
        <dbReference type="RuleBase" id="RU271113"/>
    </source>
</evidence>
<gene>
    <name evidence="15" type="ORF">EDD18DRAFT_1108609</name>
    <name evidence="14" type="ORF">EDD18DRAFT_1116381</name>
</gene>
<comment type="activity regulation">
    <text evidence="11">Ubiquitination of histone H2B to form H2BK123ub1 is required for efficient DOT1 methyltransferase activity on histone H3.</text>
</comment>
<comment type="miscellaneous">
    <text evidence="11">In contrast to other lysine histone methyltransferases, it does not contain a SET domain, suggesting the existence of another mechanism for methylation of lysine residues of histones.</text>
</comment>
<keyword evidence="5 11" id="KW-0808">Transferase</keyword>
<comment type="similarity">
    <text evidence="11">Belongs to the class I-like SAM-binding methyltransferase superfamily. DOT1 family.</text>
</comment>
<evidence type="ECO:0000256" key="9">
    <source>
        <dbReference type="ARBA" id="ARBA00029821"/>
    </source>
</evidence>
<dbReference type="EMBL" id="JAUEPU010000027">
    <property type="protein sequence ID" value="KAK0493017.1"/>
    <property type="molecule type" value="Genomic_DNA"/>
</dbReference>
<keyword evidence="7 11" id="KW-0156">Chromatin regulator</keyword>
<dbReference type="GO" id="GO:0005634">
    <property type="term" value="C:nucleus"/>
    <property type="evidence" value="ECO:0007669"/>
    <property type="project" value="UniProtKB-SubCell"/>
</dbReference>
<dbReference type="SUPFAM" id="SSF53335">
    <property type="entry name" value="S-adenosyl-L-methionine-dependent methyltransferases"/>
    <property type="match status" value="1"/>
</dbReference>
<dbReference type="Proteomes" id="UP001175228">
    <property type="component" value="Unassembled WGS sequence"/>
</dbReference>
<dbReference type="GO" id="GO:0000077">
    <property type="term" value="P:DNA damage checkpoint signaling"/>
    <property type="evidence" value="ECO:0007669"/>
    <property type="project" value="TreeGrafter"/>
</dbReference>
<comment type="subcellular location">
    <subcellularLocation>
        <location evidence="1 11">Nucleus</location>
    </subcellularLocation>
</comment>
<evidence type="ECO:0000313" key="15">
    <source>
        <dbReference type="EMBL" id="KAK0493017.1"/>
    </source>
</evidence>
<sequence>MLLFKVFLIFLFNAIICCYHGRKRTKNEIEMKRARKRQRVELVGSTITLGRPIKNTIPGTSVFRGKDAFLPPVMASQPVQHDSSTSDASPIRFEVTTQKTYLYLLSTHLAHSHVGDPYEDMPVTSRQMVQQNISNYKKGEHTTVFPTSSDQSQHFMDPGTSSPSLIQAAEPKKSKYLLMQPKAGVDVYNPMTDLLSTVEVLVRCKSGTPLKRGYNEEDYIRVRDLSLALRSGSFNNVRTAINEINKVFAVEPVVPMSESISHHIVEQCYARRIRPMAKRLNQGYEPWGGETYGELMPSFVTRISTLCNVQKSSLVLDLGCGTANVVCQLSMAYDCRVYGIEVRDVCIEGANAMVSETKHRLHLWGAEMGLKSIIIEHGDILLLAINDLIHASNLKDGVRIFSMKCITNRRRDGSLSKRDLHHPLRLYHEERYQYPPGSVSWSGKGGEFYILTKDEARSQYGGAN</sequence>
<dbReference type="GO" id="GO:0006281">
    <property type="term" value="P:DNA repair"/>
    <property type="evidence" value="ECO:0007669"/>
    <property type="project" value="TreeGrafter"/>
</dbReference>
<comment type="function">
    <text evidence="11">Histone methyltransferase that specifically trimethylates histone H3 to form H3K79me3. This methylation is required for telomere silencing and for the pachytene checkpoint during the meiotic cell cycle by allowing the recruitment of RAD9 to double strand breaks. Nucleosomes are preferred as substrate compared to free histone.</text>
</comment>
<dbReference type="InterPro" id="IPR030445">
    <property type="entry name" value="H3-K79_meTrfase"/>
</dbReference>
<name>A0AA39NZD9_9AGAR</name>
<dbReference type="GO" id="GO:0140956">
    <property type="term" value="F:histone H3K79 trimethyltransferase activity"/>
    <property type="evidence" value="ECO:0007669"/>
    <property type="project" value="UniProtKB-EC"/>
</dbReference>
<protein>
    <recommendedName>
        <fullName evidence="3 11">Histone-lysine N-methyltransferase, H3 lysine-79 specific</fullName>
        <ecNumber evidence="2 11">2.1.1.360</ecNumber>
    </recommendedName>
    <alternativeName>
        <fullName evidence="9 11">Histone H3-K79 methyltransferase</fullName>
    </alternativeName>
</protein>
<organism evidence="14 16">
    <name type="scientific">Armillaria luteobubalina</name>
    <dbReference type="NCBI Taxonomy" id="153913"/>
    <lineage>
        <taxon>Eukaryota</taxon>
        <taxon>Fungi</taxon>
        <taxon>Dikarya</taxon>
        <taxon>Basidiomycota</taxon>
        <taxon>Agaricomycotina</taxon>
        <taxon>Agaricomycetes</taxon>
        <taxon>Agaricomycetidae</taxon>
        <taxon>Agaricales</taxon>
        <taxon>Marasmiineae</taxon>
        <taxon>Physalacriaceae</taxon>
        <taxon>Armillaria</taxon>
    </lineage>
</organism>
<dbReference type="Gene3D" id="3.40.50.150">
    <property type="entry name" value="Vaccinia Virus protein VP39"/>
    <property type="match status" value="1"/>
</dbReference>
<feature type="chain" id="PRO_5041630263" description="Histone-lysine N-methyltransferase, H3 lysine-79 specific" evidence="12">
    <location>
        <begin position="19"/>
        <end position="464"/>
    </location>
</feature>
<evidence type="ECO:0000256" key="6">
    <source>
        <dbReference type="ARBA" id="ARBA00022691"/>
    </source>
</evidence>
<feature type="signal peptide" evidence="12">
    <location>
        <begin position="1"/>
        <end position="18"/>
    </location>
</feature>
<evidence type="ECO:0000259" key="13">
    <source>
        <dbReference type="PROSITE" id="PS51569"/>
    </source>
</evidence>
<keyword evidence="8 11" id="KW-0539">Nucleus</keyword>
<feature type="domain" description="DOT1" evidence="13">
    <location>
        <begin position="174"/>
        <end position="464"/>
    </location>
</feature>
<evidence type="ECO:0000256" key="1">
    <source>
        <dbReference type="ARBA" id="ARBA00004123"/>
    </source>
</evidence>
<accession>A0AA39NZD9</accession>
<keyword evidence="4 11" id="KW-0489">Methyltransferase</keyword>
<evidence type="ECO:0000313" key="16">
    <source>
        <dbReference type="Proteomes" id="UP001175228"/>
    </source>
</evidence>
<keyword evidence="12" id="KW-0732">Signal</keyword>
<comment type="caution">
    <text evidence="14">The sequence shown here is derived from an EMBL/GenBank/DDBJ whole genome shotgun (WGS) entry which is preliminary data.</text>
</comment>
<dbReference type="InterPro" id="IPR029063">
    <property type="entry name" value="SAM-dependent_MTases_sf"/>
</dbReference>
<evidence type="ECO:0000256" key="12">
    <source>
        <dbReference type="SAM" id="SignalP"/>
    </source>
</evidence>
<evidence type="ECO:0000256" key="4">
    <source>
        <dbReference type="ARBA" id="ARBA00022603"/>
    </source>
</evidence>
<dbReference type="EMBL" id="JAUEPU010000163">
    <property type="protein sequence ID" value="KAK0474706.1"/>
    <property type="molecule type" value="Genomic_DNA"/>
</dbReference>
<evidence type="ECO:0000256" key="8">
    <source>
        <dbReference type="ARBA" id="ARBA00023242"/>
    </source>
</evidence>
<dbReference type="Pfam" id="PF08123">
    <property type="entry name" value="DOT1"/>
    <property type="match status" value="2"/>
</dbReference>
<evidence type="ECO:0000256" key="7">
    <source>
        <dbReference type="ARBA" id="ARBA00022853"/>
    </source>
</evidence>